<dbReference type="RefSeq" id="WP_185051660.1">
    <property type="nucleotide sequence ID" value="NZ_BAABIX010000004.1"/>
</dbReference>
<reference evidence="4 5" key="1">
    <citation type="submission" date="2020-08" db="EMBL/GenBank/DDBJ databases">
        <title>Genomic Encyclopedia of Type Strains, Phase IV (KMG-IV): sequencing the most valuable type-strain genomes for metagenomic binning, comparative biology and taxonomic classification.</title>
        <authorList>
            <person name="Goeker M."/>
        </authorList>
    </citation>
    <scope>NUCLEOTIDE SEQUENCE [LARGE SCALE GENOMIC DNA]</scope>
    <source>
        <strain evidence="4 5">DSM 45615</strain>
    </source>
</reference>
<dbReference type="SUPFAM" id="SSF52091">
    <property type="entry name" value="SpoIIaa-like"/>
    <property type="match status" value="1"/>
</dbReference>
<organism evidence="4 5">
    <name type="scientific">Thermocatellispora tengchongensis</name>
    <dbReference type="NCBI Taxonomy" id="1073253"/>
    <lineage>
        <taxon>Bacteria</taxon>
        <taxon>Bacillati</taxon>
        <taxon>Actinomycetota</taxon>
        <taxon>Actinomycetes</taxon>
        <taxon>Streptosporangiales</taxon>
        <taxon>Streptosporangiaceae</taxon>
        <taxon>Thermocatellispora</taxon>
    </lineage>
</organism>
<dbReference type="PROSITE" id="PS50801">
    <property type="entry name" value="STAS"/>
    <property type="match status" value="1"/>
</dbReference>
<dbReference type="InterPro" id="IPR003658">
    <property type="entry name" value="Anti-sigma_ant"/>
</dbReference>
<evidence type="ECO:0000256" key="1">
    <source>
        <dbReference type="ARBA" id="ARBA00009013"/>
    </source>
</evidence>
<comment type="caution">
    <text evidence="4">The sequence shown here is derived from an EMBL/GenBank/DDBJ whole genome shotgun (WGS) entry which is preliminary data.</text>
</comment>
<evidence type="ECO:0000259" key="3">
    <source>
        <dbReference type="PROSITE" id="PS50801"/>
    </source>
</evidence>
<dbReference type="PANTHER" id="PTHR33495:SF2">
    <property type="entry name" value="ANTI-SIGMA FACTOR ANTAGONIST TM_1081-RELATED"/>
    <property type="match status" value="1"/>
</dbReference>
<dbReference type="NCBIfam" id="TIGR00377">
    <property type="entry name" value="ant_ant_sig"/>
    <property type="match status" value="1"/>
</dbReference>
<evidence type="ECO:0000313" key="5">
    <source>
        <dbReference type="Proteomes" id="UP000578449"/>
    </source>
</evidence>
<protein>
    <recommendedName>
        <fullName evidence="2">Anti-sigma factor antagonist</fullName>
    </recommendedName>
</protein>
<sequence>MEILAWREGPSTVIQPRGDLDIAATPRLRVAIDRALHTDEAPCLILDLAEVPFCDSVGLGLLVHTLNRVRDARGRFVLAVPEGMITHLLTITNLHRHFETYPDLDQARASLATRT</sequence>
<evidence type="ECO:0000313" key="4">
    <source>
        <dbReference type="EMBL" id="MBB5134762.1"/>
    </source>
</evidence>
<dbReference type="Pfam" id="PF01740">
    <property type="entry name" value="STAS"/>
    <property type="match status" value="1"/>
</dbReference>
<feature type="domain" description="STAS" evidence="3">
    <location>
        <begin position="13"/>
        <end position="111"/>
    </location>
</feature>
<accession>A0A840P5Z4</accession>
<dbReference type="PANTHER" id="PTHR33495">
    <property type="entry name" value="ANTI-SIGMA FACTOR ANTAGONIST TM_1081-RELATED-RELATED"/>
    <property type="match status" value="1"/>
</dbReference>
<dbReference type="InterPro" id="IPR002645">
    <property type="entry name" value="STAS_dom"/>
</dbReference>
<keyword evidence="5" id="KW-1185">Reference proteome</keyword>
<proteinExistence type="inferred from homology"/>
<evidence type="ECO:0000256" key="2">
    <source>
        <dbReference type="RuleBase" id="RU003749"/>
    </source>
</evidence>
<dbReference type="AlphaFoldDB" id="A0A840P5Z4"/>
<dbReference type="Proteomes" id="UP000578449">
    <property type="component" value="Unassembled WGS sequence"/>
</dbReference>
<dbReference type="Gene3D" id="3.30.750.24">
    <property type="entry name" value="STAS domain"/>
    <property type="match status" value="1"/>
</dbReference>
<gene>
    <name evidence="4" type="ORF">HNP84_004496</name>
</gene>
<name>A0A840P5Z4_9ACTN</name>
<dbReference type="EMBL" id="JACHGN010000009">
    <property type="protein sequence ID" value="MBB5134762.1"/>
    <property type="molecule type" value="Genomic_DNA"/>
</dbReference>
<dbReference type="GO" id="GO:0043856">
    <property type="term" value="F:anti-sigma factor antagonist activity"/>
    <property type="evidence" value="ECO:0007669"/>
    <property type="project" value="InterPro"/>
</dbReference>
<comment type="similarity">
    <text evidence="1 2">Belongs to the anti-sigma-factor antagonist family.</text>
</comment>
<dbReference type="InterPro" id="IPR036513">
    <property type="entry name" value="STAS_dom_sf"/>
</dbReference>
<dbReference type="CDD" id="cd07043">
    <property type="entry name" value="STAS_anti-anti-sigma_factors"/>
    <property type="match status" value="1"/>
</dbReference>